<reference evidence="2" key="1">
    <citation type="submission" date="2018-06" db="EMBL/GenBank/DDBJ databases">
        <authorList>
            <person name="Zhirakovskaya E."/>
        </authorList>
    </citation>
    <scope>NUCLEOTIDE SEQUENCE</scope>
</reference>
<protein>
    <recommendedName>
        <fullName evidence="3">Sugar transporter</fullName>
    </recommendedName>
</protein>
<dbReference type="GO" id="GO:0008643">
    <property type="term" value="P:carbohydrate transport"/>
    <property type="evidence" value="ECO:0007669"/>
    <property type="project" value="InterPro"/>
</dbReference>
<evidence type="ECO:0000313" key="2">
    <source>
        <dbReference type="EMBL" id="VAV90957.1"/>
    </source>
</evidence>
<dbReference type="Pfam" id="PF13347">
    <property type="entry name" value="MFS_2"/>
    <property type="match status" value="1"/>
</dbReference>
<name>A0A3B0RGS5_9ZZZZ</name>
<feature type="transmembrane region" description="Helical" evidence="1">
    <location>
        <begin position="244"/>
        <end position="268"/>
    </location>
</feature>
<gene>
    <name evidence="2" type="ORF">MNBD_ALPHA04-1247</name>
</gene>
<feature type="transmembrane region" description="Helical" evidence="1">
    <location>
        <begin position="386"/>
        <end position="413"/>
    </location>
</feature>
<evidence type="ECO:0000256" key="1">
    <source>
        <dbReference type="SAM" id="Phobius"/>
    </source>
</evidence>
<feature type="transmembrane region" description="Helical" evidence="1">
    <location>
        <begin position="152"/>
        <end position="172"/>
    </location>
</feature>
<feature type="transmembrane region" description="Helical" evidence="1">
    <location>
        <begin position="433"/>
        <end position="454"/>
    </location>
</feature>
<feature type="transmembrane region" description="Helical" evidence="1">
    <location>
        <begin position="83"/>
        <end position="99"/>
    </location>
</feature>
<keyword evidence="1" id="KW-0472">Membrane</keyword>
<dbReference type="PANTHER" id="PTHR11328">
    <property type="entry name" value="MAJOR FACILITATOR SUPERFAMILY DOMAIN-CONTAINING PROTEIN"/>
    <property type="match status" value="1"/>
</dbReference>
<feature type="transmembrane region" description="Helical" evidence="1">
    <location>
        <begin position="310"/>
        <end position="328"/>
    </location>
</feature>
<feature type="transmembrane region" description="Helical" evidence="1">
    <location>
        <begin position="14"/>
        <end position="38"/>
    </location>
</feature>
<keyword evidence="1" id="KW-0812">Transmembrane</keyword>
<feature type="transmembrane region" description="Helical" evidence="1">
    <location>
        <begin position="280"/>
        <end position="298"/>
    </location>
</feature>
<evidence type="ECO:0008006" key="3">
    <source>
        <dbReference type="Google" id="ProtNLM"/>
    </source>
</evidence>
<dbReference type="Gene3D" id="1.20.1250.20">
    <property type="entry name" value="MFS general substrate transporter like domains"/>
    <property type="match status" value="1"/>
</dbReference>
<dbReference type="GO" id="GO:0005886">
    <property type="term" value="C:plasma membrane"/>
    <property type="evidence" value="ECO:0007669"/>
    <property type="project" value="TreeGrafter"/>
</dbReference>
<sequence length="476" mass="52585">MNATSQKLPVKTKLLFGFGSIAYGVKDNGFAVFLLFYYNQVVGMRADLVSLAIAIALFADAFFDPLVGQLSDRTRTRLGQRHPWIYGSAIPIAIAWLLLWHPPETSGLTQFFYLLGTAMLVRFSLSLYEVPSLALVPELTRDYHERTSVLRFRFLFGWIGGLAMMFLAYAIFLIPSEKYPVGLLNIDGYSTFAIVGAIGMVIAVFVAGAGTHRRIIDAYRKTGKHPETAESFAQMITTFRFQPFLMLLFAGVFAFASQGLIFALMPYLFAHVWEFGAREFSLYSLILFLAIFTAFLLVTPISKWLGKPKAASRLMLISLLAGTLPYWLRLANVFPQNGSTLLLPALFTLIVISIAAGITVMILTFSMMADVTDAYEVDSAKRTEGLFSAGMFFMQKMVGGLGILMSGLIISIIHLPERATPGSVEPAIVDQLTLIFAVSLTIIGLIGAWAYSLFPLSEKDHVDRLEELAARDSFSA</sequence>
<feature type="transmembrane region" description="Helical" evidence="1">
    <location>
        <begin position="44"/>
        <end position="63"/>
    </location>
</feature>
<accession>A0A3B0RGS5</accession>
<dbReference type="SUPFAM" id="SSF103473">
    <property type="entry name" value="MFS general substrate transporter"/>
    <property type="match status" value="1"/>
</dbReference>
<feature type="transmembrane region" description="Helical" evidence="1">
    <location>
        <begin position="111"/>
        <end position="131"/>
    </location>
</feature>
<dbReference type="AlphaFoldDB" id="A0A3B0RGS5"/>
<organism evidence="2">
    <name type="scientific">hydrothermal vent metagenome</name>
    <dbReference type="NCBI Taxonomy" id="652676"/>
    <lineage>
        <taxon>unclassified sequences</taxon>
        <taxon>metagenomes</taxon>
        <taxon>ecological metagenomes</taxon>
    </lineage>
</organism>
<dbReference type="InterPro" id="IPR039672">
    <property type="entry name" value="MFS_2"/>
</dbReference>
<proteinExistence type="predicted"/>
<dbReference type="InterPro" id="IPR036259">
    <property type="entry name" value="MFS_trans_sf"/>
</dbReference>
<feature type="transmembrane region" description="Helical" evidence="1">
    <location>
        <begin position="340"/>
        <end position="365"/>
    </location>
</feature>
<keyword evidence="1" id="KW-1133">Transmembrane helix</keyword>
<feature type="transmembrane region" description="Helical" evidence="1">
    <location>
        <begin position="192"/>
        <end position="211"/>
    </location>
</feature>
<dbReference type="GO" id="GO:0015293">
    <property type="term" value="F:symporter activity"/>
    <property type="evidence" value="ECO:0007669"/>
    <property type="project" value="InterPro"/>
</dbReference>
<dbReference type="PANTHER" id="PTHR11328:SF24">
    <property type="entry name" value="MAJOR FACILITATOR SUPERFAMILY (MFS) PROFILE DOMAIN-CONTAINING PROTEIN"/>
    <property type="match status" value="1"/>
</dbReference>
<dbReference type="EMBL" id="UOEF01000114">
    <property type="protein sequence ID" value="VAV90957.1"/>
    <property type="molecule type" value="Genomic_DNA"/>
</dbReference>